<evidence type="ECO:0000313" key="3">
    <source>
        <dbReference type="EMBL" id="MFD1565982.1"/>
    </source>
</evidence>
<proteinExistence type="predicted"/>
<feature type="transmembrane region" description="Helical" evidence="2">
    <location>
        <begin position="28"/>
        <end position="49"/>
    </location>
</feature>
<evidence type="ECO:0000256" key="1">
    <source>
        <dbReference type="SAM" id="MobiDB-lite"/>
    </source>
</evidence>
<feature type="transmembrane region" description="Helical" evidence="2">
    <location>
        <begin position="233"/>
        <end position="254"/>
    </location>
</feature>
<dbReference type="InterPro" id="IPR055966">
    <property type="entry name" value="DUF7544"/>
</dbReference>
<gene>
    <name evidence="3" type="ORF">ACFSAU_00600</name>
</gene>
<evidence type="ECO:0000313" key="4">
    <source>
        <dbReference type="Proteomes" id="UP001597139"/>
    </source>
</evidence>
<keyword evidence="2" id="KW-0812">Transmembrane</keyword>
<feature type="transmembrane region" description="Helical" evidence="2">
    <location>
        <begin position="202"/>
        <end position="221"/>
    </location>
</feature>
<accession>A0ABD6BN48</accession>
<feature type="transmembrane region" description="Helical" evidence="2">
    <location>
        <begin position="87"/>
        <end position="120"/>
    </location>
</feature>
<feature type="transmembrane region" description="Helical" evidence="2">
    <location>
        <begin position="173"/>
        <end position="195"/>
    </location>
</feature>
<dbReference type="AlphaFoldDB" id="A0ABD6BN48"/>
<dbReference type="Proteomes" id="UP001597139">
    <property type="component" value="Unassembled WGS sequence"/>
</dbReference>
<keyword evidence="4" id="KW-1185">Reference proteome</keyword>
<sequence>MSLAALDNIDDALDATRSLLWPFDLGRWARLALIVFFIGGSGGGGANFAQFGGNTGTGPSGTPGAPGDPGQLPSLSEIVSSISPTEWAIIAAIGLTILVLVLTLGFVGSVMEFVFVESLSRERVSIREYWSDHWRRGARLFGFRLVIGALTLAAFLGLFWVGFGAAIFGEATFSLGTIGLAVLGMVFVGFVVSLVDGFTTQFVVPVMMSESRGVLGAWRRFWPTLTGEWKEYVVYVLIQFVLTLVAGIAVGLLVFVAALVIAIPLVILGVIGGVLLAAIPVAGWVVIAAAAVLFGLGMLVISLFAAVPVQTYLRYYALLVLGDTNEAFDLVAERRRAIRGGSPAE</sequence>
<reference evidence="3 4" key="1">
    <citation type="journal article" date="2019" name="Int. J. Syst. Evol. Microbiol.">
        <title>The Global Catalogue of Microorganisms (GCM) 10K type strain sequencing project: providing services to taxonomists for standard genome sequencing and annotation.</title>
        <authorList>
            <consortium name="The Broad Institute Genomics Platform"/>
            <consortium name="The Broad Institute Genome Sequencing Center for Infectious Disease"/>
            <person name="Wu L."/>
            <person name="Ma J."/>
        </authorList>
    </citation>
    <scope>NUCLEOTIDE SEQUENCE [LARGE SCALE GENOMIC DNA]</scope>
    <source>
        <strain evidence="3 4">CGMCC 1.12859</strain>
    </source>
</reference>
<comment type="caution">
    <text evidence="3">The sequence shown here is derived from an EMBL/GenBank/DDBJ whole genome shotgun (WGS) entry which is preliminary data.</text>
</comment>
<feature type="transmembrane region" description="Helical" evidence="2">
    <location>
        <begin position="285"/>
        <end position="307"/>
    </location>
</feature>
<organism evidence="3 4">
    <name type="scientific">Halolamina litorea</name>
    <dbReference type="NCBI Taxonomy" id="1515593"/>
    <lineage>
        <taxon>Archaea</taxon>
        <taxon>Methanobacteriati</taxon>
        <taxon>Methanobacteriota</taxon>
        <taxon>Stenosarchaea group</taxon>
        <taxon>Halobacteria</taxon>
        <taxon>Halobacteriales</taxon>
        <taxon>Haloferacaceae</taxon>
    </lineage>
</organism>
<feature type="transmembrane region" description="Helical" evidence="2">
    <location>
        <begin position="141"/>
        <end position="167"/>
    </location>
</feature>
<evidence type="ECO:0008006" key="5">
    <source>
        <dbReference type="Google" id="ProtNLM"/>
    </source>
</evidence>
<dbReference type="EMBL" id="JBHUCZ010000001">
    <property type="protein sequence ID" value="MFD1565982.1"/>
    <property type="molecule type" value="Genomic_DNA"/>
</dbReference>
<dbReference type="RefSeq" id="WP_267645222.1">
    <property type="nucleotide sequence ID" value="NZ_JANHGR010000001.1"/>
</dbReference>
<evidence type="ECO:0000256" key="2">
    <source>
        <dbReference type="SAM" id="Phobius"/>
    </source>
</evidence>
<keyword evidence="2" id="KW-0472">Membrane</keyword>
<name>A0ABD6BN48_9EURY</name>
<feature type="transmembrane region" description="Helical" evidence="2">
    <location>
        <begin position="259"/>
        <end position="279"/>
    </location>
</feature>
<protein>
    <recommendedName>
        <fullName evidence="5">Membrane-anchored glycerophosphoryl diester phosphodiesterase (GDPDase), membrane domain</fullName>
    </recommendedName>
</protein>
<feature type="region of interest" description="Disordered" evidence="1">
    <location>
        <begin position="50"/>
        <end position="69"/>
    </location>
</feature>
<keyword evidence="2" id="KW-1133">Transmembrane helix</keyword>
<dbReference type="Pfam" id="PF24400">
    <property type="entry name" value="DUF7544"/>
    <property type="match status" value="1"/>
</dbReference>